<evidence type="ECO:0000256" key="2">
    <source>
        <dbReference type="SAM" id="MobiDB-lite"/>
    </source>
</evidence>
<dbReference type="STRING" id="695850.A0A067D900"/>
<dbReference type="Proteomes" id="UP000030745">
    <property type="component" value="Unassembled WGS sequence"/>
</dbReference>
<dbReference type="KEGG" id="spar:SPRG_01178"/>
<evidence type="ECO:0000313" key="3">
    <source>
        <dbReference type="EMBL" id="KDO35111.1"/>
    </source>
</evidence>
<dbReference type="CDD" id="cd22265">
    <property type="entry name" value="UDM1_RNF168"/>
    <property type="match status" value="1"/>
</dbReference>
<dbReference type="InterPro" id="IPR038800">
    <property type="entry name" value="CCDC17"/>
</dbReference>
<evidence type="ECO:0000256" key="1">
    <source>
        <dbReference type="SAM" id="Coils"/>
    </source>
</evidence>
<protein>
    <submittedName>
        <fullName evidence="3">Uncharacterized protein</fullName>
    </submittedName>
</protein>
<dbReference type="AlphaFoldDB" id="A0A067D900"/>
<sequence>MGCPPFSPSFAAPSDSETAKLQAQLDELKQLQEQREFERETSRFQQLLQSLQGVGPEKPASSEATSEEPAELRALRLQHAQEMLRIQHERSLIEEHEKLRAVREGAERRRKEADEQLEHDEWVAKQKRMVLALRMKKVLATEQATSTAAETSVVLPYDPDLGFVIFWDFVSCVPLNVPCLQLTYALYDQTTVRSKHKLVRPHECEPHGLSHQRCVFATRRDFEQMPASPHLRLLVEVAMVASPTGPRARAPASLGWTAIDIFLPSLKLQEGCFKLPLSFTPLPQATAPWALPLGEDDNSAKLYVRLVHAAQAEEASKFAVNPDTMADKYALPPNQALRAAPQSPGPERPAEKNAAPPKKLAAVPDTSVSSPLPMTPEAKPSPSNEVSRPATLSEPKVAPKMEPKVEPTVAPPEVASPMPTSRLYAPTAELEDSAFLNCDNASQRRRQLFARGDGVNIYIDGARSLPDCTSVTKATVFAFHSDMTLCTPLGETTATCSLQDNAFTPAFRLLLEFRDERFNPTLTIVVRLDTIDVHSKRPLVLGYVAVSVFLDANGQQPTKPSVQDVYLNDGAFQVPLRAGITLGSSAAAMTAKACDGALKISCATVLVRIAPATKSEDGLRCLSRKDAPAAEWEAQRIVLPAPAYASRAYDSTSARPSAMEEKLYELRQQRKPRLVGELLQSTLAVDAERLPAVIANQLEKKPKTSLLDVRSSIFVYQPEIGFRVAIDGLHNLPSSTNGSFVKVLASVAPPAAFYQVQILAHSSVDTLSAQTPQLTDDVQLTVSYDWTSASSSPEFSDGYHTYRDVVAVSSTPLLLVLDVRCVKMGKSGDWASTPFGWTYLKLLHSESGGIAPGSFQLPLFAGNVTLDVLQHDQDLDSLVTQEVAKKKGLIAYIPGASLLLRIEDGQLPGVFPTPFTTIEPKGIPASLLAKYAYDPAAIQTQRKKKPLTKLLPPKRSEQELEKELNVAFADEMGITHYVF</sequence>
<feature type="region of interest" description="Disordered" evidence="2">
    <location>
        <begin position="336"/>
        <end position="420"/>
    </location>
</feature>
<name>A0A067D900_SAPPC</name>
<dbReference type="OrthoDB" id="195644at2759"/>
<dbReference type="PANTHER" id="PTHR33820:SF2">
    <property type="entry name" value="COILED-COIL DOMAIN-CONTAINING PROTEIN 17"/>
    <property type="match status" value="1"/>
</dbReference>
<dbReference type="EMBL" id="KK583190">
    <property type="protein sequence ID" value="KDO35111.1"/>
    <property type="molecule type" value="Genomic_DNA"/>
</dbReference>
<dbReference type="PANTHER" id="PTHR33820">
    <property type="entry name" value="COILED-COIL DOMAIN-CONTAINING PROTEIN 17"/>
    <property type="match status" value="1"/>
</dbReference>
<feature type="coiled-coil region" evidence="1">
    <location>
        <begin position="89"/>
        <end position="116"/>
    </location>
</feature>
<evidence type="ECO:0000313" key="4">
    <source>
        <dbReference type="Proteomes" id="UP000030745"/>
    </source>
</evidence>
<dbReference type="OMA" id="HECEPHG"/>
<keyword evidence="1" id="KW-0175">Coiled coil</keyword>
<dbReference type="VEuPathDB" id="FungiDB:SPRG_01178"/>
<reference evidence="3 4" key="1">
    <citation type="journal article" date="2013" name="PLoS Genet.">
        <title>Distinctive expansion of potential virulence genes in the genome of the oomycete fish pathogen Saprolegnia parasitica.</title>
        <authorList>
            <person name="Jiang R.H."/>
            <person name="de Bruijn I."/>
            <person name="Haas B.J."/>
            <person name="Belmonte R."/>
            <person name="Lobach L."/>
            <person name="Christie J."/>
            <person name="van den Ackerveken G."/>
            <person name="Bottin A."/>
            <person name="Bulone V."/>
            <person name="Diaz-Moreno S.M."/>
            <person name="Dumas B."/>
            <person name="Fan L."/>
            <person name="Gaulin E."/>
            <person name="Govers F."/>
            <person name="Grenville-Briggs L.J."/>
            <person name="Horner N.R."/>
            <person name="Levin J.Z."/>
            <person name="Mammella M."/>
            <person name="Meijer H.J."/>
            <person name="Morris P."/>
            <person name="Nusbaum C."/>
            <person name="Oome S."/>
            <person name="Phillips A.J."/>
            <person name="van Rooyen D."/>
            <person name="Rzeszutek E."/>
            <person name="Saraiva M."/>
            <person name="Secombes C.J."/>
            <person name="Seidl M.F."/>
            <person name="Snel B."/>
            <person name="Stassen J.H."/>
            <person name="Sykes S."/>
            <person name="Tripathy S."/>
            <person name="van den Berg H."/>
            <person name="Vega-Arreguin J.C."/>
            <person name="Wawra S."/>
            <person name="Young S.K."/>
            <person name="Zeng Q."/>
            <person name="Dieguez-Uribeondo J."/>
            <person name="Russ C."/>
            <person name="Tyler B.M."/>
            <person name="van West P."/>
        </authorList>
    </citation>
    <scope>NUCLEOTIDE SEQUENCE [LARGE SCALE GENOMIC DNA]</scope>
    <source>
        <strain evidence="3 4">CBS 223.65</strain>
    </source>
</reference>
<dbReference type="GeneID" id="24123781"/>
<feature type="region of interest" description="Disordered" evidence="2">
    <location>
        <begin position="1"/>
        <end position="20"/>
    </location>
</feature>
<proteinExistence type="predicted"/>
<accession>A0A067D900</accession>
<feature type="region of interest" description="Disordered" evidence="2">
    <location>
        <begin position="49"/>
        <end position="69"/>
    </location>
</feature>
<dbReference type="RefSeq" id="XP_012194760.1">
    <property type="nucleotide sequence ID" value="XM_012339370.1"/>
</dbReference>
<organism evidence="3 4">
    <name type="scientific">Saprolegnia parasitica (strain CBS 223.65)</name>
    <dbReference type="NCBI Taxonomy" id="695850"/>
    <lineage>
        <taxon>Eukaryota</taxon>
        <taxon>Sar</taxon>
        <taxon>Stramenopiles</taxon>
        <taxon>Oomycota</taxon>
        <taxon>Saprolegniomycetes</taxon>
        <taxon>Saprolegniales</taxon>
        <taxon>Saprolegniaceae</taxon>
        <taxon>Saprolegnia</taxon>
    </lineage>
</organism>
<gene>
    <name evidence="3" type="ORF">SPRG_01178</name>
</gene>
<keyword evidence="4" id="KW-1185">Reference proteome</keyword>